<gene>
    <name evidence="1" type="ORF">NDU88_005978</name>
</gene>
<comment type="caution">
    <text evidence="1">The sequence shown here is derived from an EMBL/GenBank/DDBJ whole genome shotgun (WGS) entry which is preliminary data.</text>
</comment>
<dbReference type="AlphaFoldDB" id="A0AAV7UJQ0"/>
<name>A0AAV7UJQ0_PLEWA</name>
<evidence type="ECO:0000313" key="2">
    <source>
        <dbReference type="Proteomes" id="UP001066276"/>
    </source>
</evidence>
<dbReference type="Proteomes" id="UP001066276">
    <property type="component" value="Chromosome 3_1"/>
</dbReference>
<reference evidence="1" key="1">
    <citation type="journal article" date="2022" name="bioRxiv">
        <title>Sequencing and chromosome-scale assembly of the giantPleurodeles waltlgenome.</title>
        <authorList>
            <person name="Brown T."/>
            <person name="Elewa A."/>
            <person name="Iarovenko S."/>
            <person name="Subramanian E."/>
            <person name="Araus A.J."/>
            <person name="Petzold A."/>
            <person name="Susuki M."/>
            <person name="Suzuki K.-i.T."/>
            <person name="Hayashi T."/>
            <person name="Toyoda A."/>
            <person name="Oliveira C."/>
            <person name="Osipova E."/>
            <person name="Leigh N.D."/>
            <person name="Simon A."/>
            <person name="Yun M.H."/>
        </authorList>
    </citation>
    <scope>NUCLEOTIDE SEQUENCE</scope>
    <source>
        <strain evidence="1">20211129_DDA</strain>
        <tissue evidence="1">Liver</tissue>
    </source>
</reference>
<dbReference type="EMBL" id="JANPWB010000005">
    <property type="protein sequence ID" value="KAJ1189228.1"/>
    <property type="molecule type" value="Genomic_DNA"/>
</dbReference>
<sequence length="157" mass="16837">MEAVSAASYGSLLGAVSLPYRLVIPLRARSPSGTCRGGCVGCGGIAGGLTHLRARRTAASAVITPSCCGSEWCFGVLVLCHTTLHFEERGSQLVTTSAVNCCTYFHRPALQRLKKTVKIPQKLWAIRRRHGAVNWRPSDPPVLRAVEAMGEALVAQH</sequence>
<accession>A0AAV7UJQ0</accession>
<organism evidence="1 2">
    <name type="scientific">Pleurodeles waltl</name>
    <name type="common">Iberian ribbed newt</name>
    <dbReference type="NCBI Taxonomy" id="8319"/>
    <lineage>
        <taxon>Eukaryota</taxon>
        <taxon>Metazoa</taxon>
        <taxon>Chordata</taxon>
        <taxon>Craniata</taxon>
        <taxon>Vertebrata</taxon>
        <taxon>Euteleostomi</taxon>
        <taxon>Amphibia</taxon>
        <taxon>Batrachia</taxon>
        <taxon>Caudata</taxon>
        <taxon>Salamandroidea</taxon>
        <taxon>Salamandridae</taxon>
        <taxon>Pleurodelinae</taxon>
        <taxon>Pleurodeles</taxon>
    </lineage>
</organism>
<evidence type="ECO:0000313" key="1">
    <source>
        <dbReference type="EMBL" id="KAJ1189228.1"/>
    </source>
</evidence>
<protein>
    <submittedName>
        <fullName evidence="1">Uncharacterized protein</fullName>
    </submittedName>
</protein>
<proteinExistence type="predicted"/>
<keyword evidence="2" id="KW-1185">Reference proteome</keyword>